<dbReference type="PANTHER" id="PTHR14085:SF3">
    <property type="entry name" value="WD REPEAT-CONTAINING PROTEIN 46"/>
    <property type="match status" value="1"/>
</dbReference>
<dbReference type="InterPro" id="IPR015943">
    <property type="entry name" value="WD40/YVTN_repeat-like_dom_sf"/>
</dbReference>
<evidence type="ECO:0000313" key="8">
    <source>
        <dbReference type="Proteomes" id="UP000015102"/>
    </source>
</evidence>
<dbReference type="Pfam" id="PF00400">
    <property type="entry name" value="WD40"/>
    <property type="match status" value="1"/>
</dbReference>
<feature type="repeat" description="WD" evidence="5">
    <location>
        <begin position="87"/>
        <end position="121"/>
    </location>
</feature>
<dbReference type="EMBL" id="CAQQ02183327">
    <property type="status" value="NOT_ANNOTATED_CDS"/>
    <property type="molecule type" value="Genomic_DNA"/>
</dbReference>
<dbReference type="InterPro" id="IPR036322">
    <property type="entry name" value="WD40_repeat_dom_sf"/>
</dbReference>
<evidence type="ECO:0000256" key="4">
    <source>
        <dbReference type="ARBA" id="ARBA00023242"/>
    </source>
</evidence>
<dbReference type="InterPro" id="IPR001680">
    <property type="entry name" value="WD40_rpt"/>
</dbReference>
<dbReference type="GO" id="GO:0032040">
    <property type="term" value="C:small-subunit processome"/>
    <property type="evidence" value="ECO:0007669"/>
    <property type="project" value="TreeGrafter"/>
</dbReference>
<evidence type="ECO:0000256" key="1">
    <source>
        <dbReference type="ARBA" id="ARBA00004604"/>
    </source>
</evidence>
<dbReference type="InterPro" id="IPR040315">
    <property type="entry name" value="WDR46/Utp7"/>
</dbReference>
<dbReference type="EnsemblMetazoa" id="MESCA011086-RA">
    <property type="protein sequence ID" value="MESCA011086-PA"/>
    <property type="gene ID" value="MESCA011086"/>
</dbReference>
<sequence length="266" mass="29540">MHCVKRLFDVNLMEFLPYHFLLASASRQGYLSWLDVSIGELVGNFNSKLGDIRIMRQNPANGVLCVGGGKGVVSLWSPKVREPLAKLLCHSTPLSALAVNFNGQQLVTSGLENTVKVWDLRELSGPLAIYKFQKPVNHIDISQKGSMAFSFEKSCHIYDKIIYDDQPQIYLRHKADQHIQGLRFCPHEDVLGISSNGGFDSVLVPGSGYANFDAFEFNPYQTKSQRHRTAGGVGFGGAAGGDGDVGAAVGEKYRQYGFKWFKMYYF</sequence>
<name>T1H482_MEGSC</name>
<dbReference type="SMART" id="SM01033">
    <property type="entry name" value="BING4CT"/>
    <property type="match status" value="1"/>
</dbReference>
<keyword evidence="2 5" id="KW-0853">WD repeat</keyword>
<dbReference type="PANTHER" id="PTHR14085">
    <property type="entry name" value="WD-REPEAT PROTEIN BING4"/>
    <property type="match status" value="1"/>
</dbReference>
<proteinExistence type="predicted"/>
<keyword evidence="4" id="KW-0539">Nucleus</keyword>
<comment type="subcellular location">
    <subcellularLocation>
        <location evidence="1">Nucleus</location>
        <location evidence="1">Nucleolus</location>
    </subcellularLocation>
</comment>
<feature type="domain" description="BING4 C-terminal" evidence="6">
    <location>
        <begin position="169"/>
        <end position="230"/>
    </location>
</feature>
<evidence type="ECO:0000256" key="2">
    <source>
        <dbReference type="ARBA" id="ARBA00022574"/>
    </source>
</evidence>
<dbReference type="InterPro" id="IPR012952">
    <property type="entry name" value="BING4_C_dom"/>
</dbReference>
<dbReference type="AlphaFoldDB" id="T1H482"/>
<evidence type="ECO:0000313" key="7">
    <source>
        <dbReference type="EnsemblMetazoa" id="MESCA011086-PA"/>
    </source>
</evidence>
<protein>
    <recommendedName>
        <fullName evidence="6">BING4 C-terminal domain-containing protein</fullName>
    </recommendedName>
</protein>
<dbReference type="Gene3D" id="2.130.10.10">
    <property type="entry name" value="YVTN repeat-like/Quinoprotein amine dehydrogenase"/>
    <property type="match status" value="1"/>
</dbReference>
<dbReference type="SMART" id="SM00320">
    <property type="entry name" value="WD40"/>
    <property type="match status" value="3"/>
</dbReference>
<dbReference type="GO" id="GO:0000462">
    <property type="term" value="P:maturation of SSU-rRNA from tricistronic rRNA transcript (SSU-rRNA, 5.8S rRNA, LSU-rRNA)"/>
    <property type="evidence" value="ECO:0007669"/>
    <property type="project" value="TreeGrafter"/>
</dbReference>
<organism evidence="7 8">
    <name type="scientific">Megaselia scalaris</name>
    <name type="common">Humpbacked fly</name>
    <name type="synonym">Phora scalaris</name>
    <dbReference type="NCBI Taxonomy" id="36166"/>
    <lineage>
        <taxon>Eukaryota</taxon>
        <taxon>Metazoa</taxon>
        <taxon>Ecdysozoa</taxon>
        <taxon>Arthropoda</taxon>
        <taxon>Hexapoda</taxon>
        <taxon>Insecta</taxon>
        <taxon>Pterygota</taxon>
        <taxon>Neoptera</taxon>
        <taxon>Endopterygota</taxon>
        <taxon>Diptera</taxon>
        <taxon>Brachycera</taxon>
        <taxon>Muscomorpha</taxon>
        <taxon>Platypezoidea</taxon>
        <taxon>Phoridae</taxon>
        <taxon>Megaseliini</taxon>
        <taxon>Megaselia</taxon>
    </lineage>
</organism>
<keyword evidence="3" id="KW-0677">Repeat</keyword>
<evidence type="ECO:0000259" key="6">
    <source>
        <dbReference type="SMART" id="SM01033"/>
    </source>
</evidence>
<dbReference type="GO" id="GO:0030686">
    <property type="term" value="C:90S preribosome"/>
    <property type="evidence" value="ECO:0007669"/>
    <property type="project" value="TreeGrafter"/>
</dbReference>
<dbReference type="PROSITE" id="PS50294">
    <property type="entry name" value="WD_REPEATS_REGION"/>
    <property type="match status" value="1"/>
</dbReference>
<dbReference type="PROSITE" id="PS50082">
    <property type="entry name" value="WD_REPEATS_2"/>
    <property type="match status" value="1"/>
</dbReference>
<dbReference type="STRING" id="36166.T1H482"/>
<accession>T1H482</accession>
<dbReference type="EMBL" id="CAQQ02183328">
    <property type="status" value="NOT_ANNOTATED_CDS"/>
    <property type="molecule type" value="Genomic_DNA"/>
</dbReference>
<reference evidence="8" key="1">
    <citation type="submission" date="2013-02" db="EMBL/GenBank/DDBJ databases">
        <authorList>
            <person name="Hughes D."/>
        </authorList>
    </citation>
    <scope>NUCLEOTIDE SEQUENCE</scope>
    <source>
        <strain>Durham</strain>
        <strain evidence="8">NC isolate 2 -- Noor lab</strain>
    </source>
</reference>
<dbReference type="Proteomes" id="UP000015102">
    <property type="component" value="Unassembled WGS sequence"/>
</dbReference>
<dbReference type="Pfam" id="PF08149">
    <property type="entry name" value="BING4CT"/>
    <property type="match status" value="1"/>
</dbReference>
<keyword evidence="8" id="KW-1185">Reference proteome</keyword>
<reference evidence="7" key="2">
    <citation type="submission" date="2015-06" db="UniProtKB">
        <authorList>
            <consortium name="EnsemblMetazoa"/>
        </authorList>
    </citation>
    <scope>IDENTIFICATION</scope>
</reference>
<dbReference type="SUPFAM" id="SSF50978">
    <property type="entry name" value="WD40 repeat-like"/>
    <property type="match status" value="1"/>
</dbReference>
<evidence type="ECO:0000256" key="5">
    <source>
        <dbReference type="PROSITE-ProRule" id="PRU00221"/>
    </source>
</evidence>
<dbReference type="HOGENOM" id="CLU_1046927_0_0_1"/>
<evidence type="ECO:0000256" key="3">
    <source>
        <dbReference type="ARBA" id="ARBA00022737"/>
    </source>
</evidence>